<dbReference type="NCBIfam" id="TIGR01734">
    <property type="entry name" value="D-ala-DACP-lig"/>
    <property type="match status" value="1"/>
</dbReference>
<dbReference type="InterPro" id="IPR044507">
    <property type="entry name" value="DltA-like"/>
</dbReference>
<dbReference type="Proteomes" id="UP000394068">
    <property type="component" value="Unassembled WGS sequence"/>
</dbReference>
<evidence type="ECO:0000313" key="11">
    <source>
        <dbReference type="Proteomes" id="UP000394068"/>
    </source>
</evidence>
<evidence type="ECO:0000256" key="3">
    <source>
        <dbReference type="ARBA" id="ARBA00022741"/>
    </source>
</evidence>
<dbReference type="HAMAP" id="MF_00593">
    <property type="entry name" value="DltA"/>
    <property type="match status" value="1"/>
</dbReference>
<dbReference type="NCBIfam" id="TIGR01733">
    <property type="entry name" value="AA-adenyl-dom"/>
    <property type="match status" value="1"/>
</dbReference>
<dbReference type="EMBL" id="CABEHT010000001">
    <property type="protein sequence ID" value="VTS16592.1"/>
    <property type="molecule type" value="Genomic_DNA"/>
</dbReference>
<gene>
    <name evidence="7 10" type="primary">dltA</name>
    <name evidence="10" type="ORF">NCTC5386_01492</name>
</gene>
<dbReference type="CDD" id="cd05945">
    <property type="entry name" value="DltA"/>
    <property type="match status" value="1"/>
</dbReference>
<dbReference type="GO" id="GO:0047473">
    <property type="term" value="F:D-alanine [D-alanyl carrier protein] ligase activity"/>
    <property type="evidence" value="ECO:0007669"/>
    <property type="project" value="UniProtKB-UniRule"/>
</dbReference>
<keyword evidence="3 7" id="KW-0547">Nucleotide-binding</keyword>
<dbReference type="InterPro" id="IPR042099">
    <property type="entry name" value="ANL_N_sf"/>
</dbReference>
<protein>
    <recommendedName>
        <fullName evidence="7">D-alanine--D-alanyl carrier protein ligase</fullName>
        <shortName evidence="7">DCL</shortName>
        <ecNumber evidence="7">6.2.1.54</ecNumber>
    </recommendedName>
    <alternativeName>
        <fullName evidence="7">D-alanine--poly(phosphoribitol) ligase subunit 1</fullName>
    </alternativeName>
    <alternativeName>
        <fullName evidence="7">D-alanine-activating enzyme</fullName>
        <shortName evidence="7">DAE</shortName>
    </alternativeName>
</protein>
<dbReference type="PANTHER" id="PTHR45398:SF1">
    <property type="entry name" value="ENZYME, PUTATIVE (JCVI)-RELATED"/>
    <property type="match status" value="1"/>
</dbReference>
<dbReference type="Pfam" id="PF00501">
    <property type="entry name" value="AMP-binding"/>
    <property type="match status" value="1"/>
</dbReference>
<feature type="binding site" evidence="7">
    <location>
        <position position="501"/>
    </location>
    <ligand>
        <name>ATP</name>
        <dbReference type="ChEBI" id="CHEBI:30616"/>
    </ligand>
</feature>
<dbReference type="GO" id="GO:0070395">
    <property type="term" value="P:lipoteichoic acid biosynthetic process"/>
    <property type="evidence" value="ECO:0007669"/>
    <property type="project" value="UniProtKB-UniRule"/>
</dbReference>
<evidence type="ECO:0000256" key="1">
    <source>
        <dbReference type="ARBA" id="ARBA00022490"/>
    </source>
</evidence>
<feature type="binding site" evidence="7">
    <location>
        <position position="201"/>
    </location>
    <ligand>
        <name>D-alanine</name>
        <dbReference type="ChEBI" id="CHEBI:57416"/>
    </ligand>
</feature>
<evidence type="ECO:0000256" key="7">
    <source>
        <dbReference type="HAMAP-Rule" id="MF_00593"/>
    </source>
</evidence>
<evidence type="ECO:0000256" key="2">
    <source>
        <dbReference type="ARBA" id="ARBA00022598"/>
    </source>
</evidence>
<dbReference type="Gene3D" id="3.30.300.30">
    <property type="match status" value="1"/>
</dbReference>
<comment type="function">
    <text evidence="5 7">Catalyzes the first step in the D-alanylation of lipoteichoic acid (LTA), the activation of D-alanine and its transfer onto the D-alanyl carrier protein (Dcp) DltC. In an ATP-dependent two-step reaction, forms a high energy D-alanyl-AMP intermediate, followed by transfer of the D-alanyl residue as a thiol ester to the phosphopantheinyl prosthetic group of the Dcp. D-alanylation of LTA plays an important role in modulating the properties of the cell wall in Gram-positive bacteria, influencing the net charge of the cell wall.</text>
</comment>
<name>A0A4U9XTU7_9STRE</name>
<dbReference type="InterPro" id="IPR010072">
    <property type="entry name" value="DltA"/>
</dbReference>
<dbReference type="AlphaFoldDB" id="A0A4U9XTU7"/>
<comment type="catalytic activity">
    <reaction evidence="7">
        <text>holo-[D-alanyl-carrier protein] + D-alanine + ATP = D-alanyl-[D-alanyl-carrier protein] + AMP + diphosphate</text>
        <dbReference type="Rhea" id="RHEA:55132"/>
        <dbReference type="Rhea" id="RHEA-COMP:14102"/>
        <dbReference type="Rhea" id="RHEA-COMP:14103"/>
        <dbReference type="ChEBI" id="CHEBI:30616"/>
        <dbReference type="ChEBI" id="CHEBI:33019"/>
        <dbReference type="ChEBI" id="CHEBI:57416"/>
        <dbReference type="ChEBI" id="CHEBI:64479"/>
        <dbReference type="ChEBI" id="CHEBI:138620"/>
        <dbReference type="ChEBI" id="CHEBI:456215"/>
        <dbReference type="EC" id="6.2.1.54"/>
    </reaction>
</comment>
<feature type="domain" description="AMP-binding enzyme C-terminal" evidence="9">
    <location>
        <begin position="422"/>
        <end position="501"/>
    </location>
</feature>
<evidence type="ECO:0000259" key="9">
    <source>
        <dbReference type="Pfam" id="PF13193"/>
    </source>
</evidence>
<dbReference type="InterPro" id="IPR025110">
    <property type="entry name" value="AMP-bd_C"/>
</dbReference>
<evidence type="ECO:0000313" key="10">
    <source>
        <dbReference type="EMBL" id="VTS16592.1"/>
    </source>
</evidence>
<comment type="pathway">
    <text evidence="7">Cell wall biogenesis; lipoteichoic acid biosynthesis.</text>
</comment>
<evidence type="ECO:0000256" key="4">
    <source>
        <dbReference type="ARBA" id="ARBA00022840"/>
    </source>
</evidence>
<keyword evidence="2 7" id="KW-0436">Ligase</keyword>
<dbReference type="InterPro" id="IPR000873">
    <property type="entry name" value="AMP-dep_synth/lig_dom"/>
</dbReference>
<dbReference type="InterPro" id="IPR020845">
    <property type="entry name" value="AMP-binding_CS"/>
</dbReference>
<feature type="binding site" evidence="7">
    <location>
        <begin position="154"/>
        <end position="155"/>
    </location>
    <ligand>
        <name>ATP</name>
        <dbReference type="ChEBI" id="CHEBI:30616"/>
    </ligand>
</feature>
<proteinExistence type="inferred from homology"/>
<dbReference type="EC" id="6.2.1.54" evidence="7"/>
<reference evidence="10 11" key="1">
    <citation type="submission" date="2019-05" db="EMBL/GenBank/DDBJ databases">
        <authorList>
            <consortium name="Pathogen Informatics"/>
        </authorList>
    </citation>
    <scope>NUCLEOTIDE SEQUENCE [LARGE SCALE GENOMIC DNA]</scope>
    <source>
        <strain evidence="10 11">NCTC5386</strain>
    </source>
</reference>
<comment type="similarity">
    <text evidence="6 7">Belongs to the ATP-dependent AMP-binding enzyme family. DltA subfamily.</text>
</comment>
<organism evidence="10 11">
    <name type="scientific">Streptococcus pseudoporcinus</name>
    <dbReference type="NCBI Taxonomy" id="361101"/>
    <lineage>
        <taxon>Bacteria</taxon>
        <taxon>Bacillati</taxon>
        <taxon>Bacillota</taxon>
        <taxon>Bacilli</taxon>
        <taxon>Lactobacillales</taxon>
        <taxon>Streptococcaceae</taxon>
        <taxon>Streptococcus</taxon>
    </lineage>
</organism>
<feature type="binding site" evidence="7">
    <location>
        <position position="305"/>
    </location>
    <ligand>
        <name>D-alanine</name>
        <dbReference type="ChEBI" id="CHEBI:57416"/>
    </ligand>
</feature>
<evidence type="ECO:0000256" key="6">
    <source>
        <dbReference type="ARBA" id="ARBA00061336"/>
    </source>
</evidence>
<keyword evidence="1 7" id="KW-0963">Cytoplasm</keyword>
<dbReference type="PROSITE" id="PS00455">
    <property type="entry name" value="AMP_BINDING"/>
    <property type="match status" value="1"/>
</dbReference>
<dbReference type="PANTHER" id="PTHR45398">
    <property type="match status" value="1"/>
</dbReference>
<comment type="subcellular location">
    <subcellularLocation>
        <location evidence="7">Cytoplasm</location>
    </subcellularLocation>
</comment>
<dbReference type="InterPro" id="IPR010071">
    <property type="entry name" value="AA_adenyl_dom"/>
</dbReference>
<dbReference type="Pfam" id="PF13193">
    <property type="entry name" value="AMP-binding_C"/>
    <property type="match status" value="1"/>
</dbReference>
<feature type="domain" description="AMP-dependent synthetase/ligase" evidence="8">
    <location>
        <begin position="15"/>
        <end position="364"/>
    </location>
</feature>
<dbReference type="FunFam" id="3.30.300.30:FF:000012">
    <property type="entry name" value="D-alanine--D-alanyl carrier protein ligase"/>
    <property type="match status" value="1"/>
</dbReference>
<feature type="binding site" evidence="7">
    <location>
        <begin position="296"/>
        <end position="301"/>
    </location>
    <ligand>
        <name>ATP</name>
        <dbReference type="ChEBI" id="CHEBI:30616"/>
    </ligand>
</feature>
<evidence type="ECO:0000259" key="8">
    <source>
        <dbReference type="Pfam" id="PF00501"/>
    </source>
</evidence>
<feature type="binding site" evidence="7">
    <location>
        <begin position="399"/>
        <end position="402"/>
    </location>
    <ligand>
        <name>ATP</name>
        <dbReference type="ChEBI" id="CHEBI:30616"/>
    </ligand>
</feature>
<keyword evidence="4 7" id="KW-0067">ATP-binding</keyword>
<dbReference type="RefSeq" id="WP_077323168.1">
    <property type="nucleotide sequence ID" value="NZ_CABEHT010000001.1"/>
</dbReference>
<dbReference type="GO" id="GO:0005524">
    <property type="term" value="F:ATP binding"/>
    <property type="evidence" value="ECO:0007669"/>
    <property type="project" value="UniProtKB-KW"/>
</dbReference>
<dbReference type="GO" id="GO:0005737">
    <property type="term" value="C:cytoplasm"/>
    <property type="evidence" value="ECO:0007669"/>
    <property type="project" value="UniProtKB-SubCell"/>
</dbReference>
<feature type="binding site" evidence="7">
    <location>
        <position position="387"/>
    </location>
    <ligand>
        <name>ATP</name>
        <dbReference type="ChEBI" id="CHEBI:30616"/>
    </ligand>
</feature>
<dbReference type="UniPathway" id="UPA00556"/>
<dbReference type="Gene3D" id="3.40.50.12780">
    <property type="entry name" value="N-terminal domain of ligase-like"/>
    <property type="match status" value="1"/>
</dbReference>
<dbReference type="SUPFAM" id="SSF56801">
    <property type="entry name" value="Acetyl-CoA synthetase-like"/>
    <property type="match status" value="1"/>
</dbReference>
<dbReference type="NCBIfam" id="NF003417">
    <property type="entry name" value="PRK04813.1"/>
    <property type="match status" value="1"/>
</dbReference>
<dbReference type="InterPro" id="IPR045851">
    <property type="entry name" value="AMP-bd_C_sf"/>
</dbReference>
<accession>A0A4U9XTU7</accession>
<feature type="binding site" evidence="7">
    <location>
        <position position="501"/>
    </location>
    <ligand>
        <name>D-alanine</name>
        <dbReference type="ChEBI" id="CHEBI:57416"/>
    </ligand>
</feature>
<evidence type="ECO:0000256" key="5">
    <source>
        <dbReference type="ARBA" id="ARBA00054605"/>
    </source>
</evidence>
<sequence>MIKDMIERIEELAVLQKDYPVYNCMGECHTYGDLKRDSDSIANYINQMQLEVGSPVLVFGAQTYDMIATFVALTKAGHAYIPVDVHSAPERVSDIIEIGQPSLIIAIEPLNIELKDQELPVIDLDAINQAKAQQSPFTLTHSVKGDDNYYIIFTSGTTGKPKGVQISHDNLLSFTNWMIEDQEFSTPERPQMLAQPPYSFDLSVMYWAPTLALGGTLYALPKELVSDFKQLFTTITNLPVGIWTSTPSFVDMAMLSDDFCHDKMPQLTHFYFDGEELTVSTARKLMERFPNAIIVNAYGPTEATVALSAIRITKEMVAAGSRLPIGYTKLDSPTYILDENLNEVANGESGEIIVTGPAVSKGYLNNPEKTKEAFFTYKGQPAYHTGDLGYFTKDNILCYGGRLDFQIKYGGYRIELEDVSQQLKQSPYVDTAVAVPRYNAEHKVQNLLAFVVLKDGVRQQFERDIDVTKAIKESLKDSMMSYMMPSKFIYRQGLPMTQNGKTDIKTLINEVNNR</sequence>